<evidence type="ECO:0000256" key="1">
    <source>
        <dbReference type="ARBA" id="ARBA00010515"/>
    </source>
</evidence>
<dbReference type="Pfam" id="PF07859">
    <property type="entry name" value="Abhydrolase_3"/>
    <property type="match status" value="1"/>
</dbReference>
<keyword evidence="2 4" id="KW-0378">Hydrolase</keyword>
<evidence type="ECO:0000259" key="3">
    <source>
        <dbReference type="Pfam" id="PF07859"/>
    </source>
</evidence>
<organism evidence="4">
    <name type="scientific">uncultured organism</name>
    <dbReference type="NCBI Taxonomy" id="155900"/>
    <lineage>
        <taxon>unclassified sequences</taxon>
        <taxon>environmental samples</taxon>
    </lineage>
</organism>
<comment type="similarity">
    <text evidence="1">Belongs to the 'GDXG' lipolytic enzyme family.</text>
</comment>
<accession>A0A385HDM3</accession>
<dbReference type="InterPro" id="IPR029058">
    <property type="entry name" value="AB_hydrolase_fold"/>
</dbReference>
<reference evidence="4" key="1">
    <citation type="submission" date="2018-07" db="EMBL/GenBank/DDBJ databases">
        <title>Cloning and characterization of Lipase from Metagenome library.</title>
        <authorList>
            <person name="Kim D.R."/>
            <person name="Hwang I.T."/>
            <person name="Lim H.K."/>
        </authorList>
    </citation>
    <scope>NUCLEOTIDE SEQUENCE</scope>
</reference>
<dbReference type="PANTHER" id="PTHR48081:SF30">
    <property type="entry name" value="ACETYL-HYDROLASE LIPR-RELATED"/>
    <property type="match status" value="1"/>
</dbReference>
<dbReference type="GO" id="GO:0004806">
    <property type="term" value="F:triacylglycerol lipase activity"/>
    <property type="evidence" value="ECO:0007669"/>
    <property type="project" value="UniProtKB-EC"/>
</dbReference>
<feature type="domain" description="Alpha/beta hydrolase fold-3" evidence="3">
    <location>
        <begin position="70"/>
        <end position="271"/>
    </location>
</feature>
<evidence type="ECO:0000256" key="2">
    <source>
        <dbReference type="ARBA" id="ARBA00022801"/>
    </source>
</evidence>
<proteinExistence type="inferred from homology"/>
<dbReference type="InterPro" id="IPR002168">
    <property type="entry name" value="Lipase_GDXG_HIS_AS"/>
</dbReference>
<protein>
    <submittedName>
        <fullName evidence="4">Lipase 1447</fullName>
        <ecNumber evidence="4">3.1.1.3</ecNumber>
    </submittedName>
</protein>
<evidence type="ECO:0000313" key="4">
    <source>
        <dbReference type="EMBL" id="AXY40398.1"/>
    </source>
</evidence>
<dbReference type="Gene3D" id="3.40.50.1820">
    <property type="entry name" value="alpha/beta hydrolase"/>
    <property type="match status" value="1"/>
</dbReference>
<dbReference type="InterPro" id="IPR013094">
    <property type="entry name" value="AB_hydrolase_3"/>
</dbReference>
<name>A0A385HDM3_9ZZZZ</name>
<dbReference type="EMBL" id="MH628530">
    <property type="protein sequence ID" value="AXY40398.1"/>
    <property type="molecule type" value="Genomic_DNA"/>
</dbReference>
<dbReference type="EC" id="3.1.1.3" evidence="4"/>
<dbReference type="PROSITE" id="PS01173">
    <property type="entry name" value="LIPASE_GDXG_HIS"/>
    <property type="match status" value="1"/>
</dbReference>
<sequence>MASPQLQTAIQAFKTVGEEMAKATDMRSMRAVMEKIAVPAPPDVKCTPVNAGGVPAEWIVAPGAAEDRFLLYLHGGGYVLGSINTHREMISRMSRAAGVRALALEYRLAPESPFPAAVDDATAAYRWLLSQGAKPARTVIAGDSAGGGLALATLVALRDAKLPLPAAGVCLSPWADMEGVGASMTSKAKEDPVVQKEGLLGMAKLYLGGADPKTPLAAPLHADLRGLPPLLIQVGSAETLLDDSTRVAERAKAAGVKVDLEVWNEMIHVWQLFAPFLPEGQEAIAKIGKFIREHTA</sequence>
<dbReference type="AlphaFoldDB" id="A0A385HDM3"/>
<dbReference type="SUPFAM" id="SSF53474">
    <property type="entry name" value="alpha/beta-Hydrolases"/>
    <property type="match status" value="1"/>
</dbReference>
<dbReference type="PANTHER" id="PTHR48081">
    <property type="entry name" value="AB HYDROLASE SUPERFAMILY PROTEIN C4A8.06C"/>
    <property type="match status" value="1"/>
</dbReference>
<dbReference type="InterPro" id="IPR050300">
    <property type="entry name" value="GDXG_lipolytic_enzyme"/>
</dbReference>